<dbReference type="Proteomes" id="UP001054945">
    <property type="component" value="Unassembled WGS sequence"/>
</dbReference>
<dbReference type="EMBL" id="BPLR01009568">
    <property type="protein sequence ID" value="GIY32913.1"/>
    <property type="molecule type" value="Genomic_DNA"/>
</dbReference>
<gene>
    <name evidence="1" type="ORF">CEXT_566971</name>
</gene>
<organism evidence="1 2">
    <name type="scientific">Caerostris extrusa</name>
    <name type="common">Bark spider</name>
    <name type="synonym">Caerostris bankana</name>
    <dbReference type="NCBI Taxonomy" id="172846"/>
    <lineage>
        <taxon>Eukaryota</taxon>
        <taxon>Metazoa</taxon>
        <taxon>Ecdysozoa</taxon>
        <taxon>Arthropoda</taxon>
        <taxon>Chelicerata</taxon>
        <taxon>Arachnida</taxon>
        <taxon>Araneae</taxon>
        <taxon>Araneomorphae</taxon>
        <taxon>Entelegynae</taxon>
        <taxon>Araneoidea</taxon>
        <taxon>Araneidae</taxon>
        <taxon>Caerostris</taxon>
    </lineage>
</organism>
<evidence type="ECO:0000313" key="2">
    <source>
        <dbReference type="Proteomes" id="UP001054945"/>
    </source>
</evidence>
<accession>A0AAV4SMK9</accession>
<proteinExistence type="predicted"/>
<reference evidence="1 2" key="1">
    <citation type="submission" date="2021-06" db="EMBL/GenBank/DDBJ databases">
        <title>Caerostris extrusa draft genome.</title>
        <authorList>
            <person name="Kono N."/>
            <person name="Arakawa K."/>
        </authorList>
    </citation>
    <scope>NUCLEOTIDE SEQUENCE [LARGE SCALE GENOMIC DNA]</scope>
</reference>
<dbReference type="AlphaFoldDB" id="A0AAV4SMK9"/>
<protein>
    <submittedName>
        <fullName evidence="1">Uncharacterized protein</fullName>
    </submittedName>
</protein>
<sequence length="77" mass="8959">MCLTPRNTFFKLFWLSSIPRNTFLAEYDRLKLGLELQNETFSLMVMISTLASNPMPVVPNVRAFARIESEFRTTNKL</sequence>
<name>A0AAV4SMK9_CAEEX</name>
<comment type="caution">
    <text evidence="1">The sequence shown here is derived from an EMBL/GenBank/DDBJ whole genome shotgun (WGS) entry which is preliminary data.</text>
</comment>
<evidence type="ECO:0000313" key="1">
    <source>
        <dbReference type="EMBL" id="GIY32913.1"/>
    </source>
</evidence>
<keyword evidence="2" id="KW-1185">Reference proteome</keyword>